<dbReference type="OrthoDB" id="2126698at2759"/>
<evidence type="ECO:0000256" key="7">
    <source>
        <dbReference type="SAM" id="MobiDB-lite"/>
    </source>
</evidence>
<dbReference type="AlphaFoldDB" id="D8MBM2"/>
<reference evidence="9" key="1">
    <citation type="submission" date="2010-02" db="EMBL/GenBank/DDBJ databases">
        <title>Sequencing and annotation of the Blastocystis hominis genome.</title>
        <authorList>
            <person name="Wincker P."/>
        </authorList>
    </citation>
    <scope>NUCLEOTIDE SEQUENCE</scope>
    <source>
        <strain evidence="9">Singapore isolate B</strain>
    </source>
</reference>
<keyword evidence="5 8" id="KW-1133">Transmembrane helix</keyword>
<dbReference type="GO" id="GO:0015297">
    <property type="term" value="F:antiporter activity"/>
    <property type="evidence" value="ECO:0007669"/>
    <property type="project" value="InterPro"/>
</dbReference>
<dbReference type="GeneID" id="24922041"/>
<feature type="transmembrane region" description="Helical" evidence="8">
    <location>
        <begin position="124"/>
        <end position="143"/>
    </location>
</feature>
<name>D8MBM2_BLAHO</name>
<keyword evidence="10" id="KW-1185">Reference proteome</keyword>
<feature type="transmembrane region" description="Helical" evidence="8">
    <location>
        <begin position="387"/>
        <end position="410"/>
    </location>
</feature>
<comment type="subcellular location">
    <subcellularLocation>
        <location evidence="1">Cell membrane</location>
        <topology evidence="1">Multi-pass membrane protein</topology>
    </subcellularLocation>
</comment>
<feature type="transmembrane region" description="Helical" evidence="8">
    <location>
        <begin position="254"/>
        <end position="278"/>
    </location>
</feature>
<dbReference type="Pfam" id="PF01554">
    <property type="entry name" value="MatE"/>
    <property type="match status" value="2"/>
</dbReference>
<dbReference type="GO" id="GO:0005886">
    <property type="term" value="C:plasma membrane"/>
    <property type="evidence" value="ECO:0007669"/>
    <property type="project" value="UniProtKB-SubCell"/>
</dbReference>
<evidence type="ECO:0008006" key="11">
    <source>
        <dbReference type="Google" id="ProtNLM"/>
    </source>
</evidence>
<dbReference type="EMBL" id="FN668691">
    <property type="protein sequence ID" value="CBK25461.2"/>
    <property type="molecule type" value="Genomic_DNA"/>
</dbReference>
<evidence type="ECO:0000256" key="3">
    <source>
        <dbReference type="ARBA" id="ARBA00022475"/>
    </source>
</evidence>
<keyword evidence="6 8" id="KW-0472">Membrane</keyword>
<organism evidence="9">
    <name type="scientific">Blastocystis hominis</name>
    <dbReference type="NCBI Taxonomy" id="12968"/>
    <lineage>
        <taxon>Eukaryota</taxon>
        <taxon>Sar</taxon>
        <taxon>Stramenopiles</taxon>
        <taxon>Bigyra</taxon>
        <taxon>Opalozoa</taxon>
        <taxon>Opalinata</taxon>
        <taxon>Blastocystidae</taxon>
        <taxon>Blastocystis</taxon>
    </lineage>
</organism>
<accession>D8MBM2</accession>
<dbReference type="InParanoid" id="D8MBM2"/>
<feature type="transmembrane region" description="Helical" evidence="8">
    <location>
        <begin position="430"/>
        <end position="451"/>
    </location>
</feature>
<gene>
    <name evidence="9" type="ORF">GSBLH_T00005059001</name>
</gene>
<dbReference type="PANTHER" id="PTHR43823:SF3">
    <property type="entry name" value="MULTIDRUG EXPORT PROTEIN MEPA"/>
    <property type="match status" value="1"/>
</dbReference>
<dbReference type="PANTHER" id="PTHR43823">
    <property type="entry name" value="SPORULATION PROTEIN YKVU"/>
    <property type="match status" value="1"/>
</dbReference>
<dbReference type="RefSeq" id="XP_012899509.1">
    <property type="nucleotide sequence ID" value="XM_013044055.1"/>
</dbReference>
<feature type="region of interest" description="Disordered" evidence="7">
    <location>
        <begin position="1"/>
        <end position="22"/>
    </location>
</feature>
<feature type="transmembrane region" description="Helical" evidence="8">
    <location>
        <begin position="530"/>
        <end position="548"/>
    </location>
</feature>
<feature type="transmembrane region" description="Helical" evidence="8">
    <location>
        <begin position="355"/>
        <end position="375"/>
    </location>
</feature>
<feature type="transmembrane region" description="Helical" evidence="8">
    <location>
        <begin position="298"/>
        <end position="322"/>
    </location>
</feature>
<feature type="transmembrane region" description="Helical" evidence="8">
    <location>
        <begin position="200"/>
        <end position="215"/>
    </location>
</feature>
<sequence length="598" mass="66737">MIPISSSQVVTPTSPPTVEEQPSLDLTIKIPEDSNVAISEEKKKQDGLTPRTIEKMKKSEFLGNGPLVATIWKMTYPDLVAKVVSSLYTLVDSICIGQFAGDTVEERKISLAGQSFASPIEMCIMVGLSLIFAQGGGPLYGRYLGRRDEKTARRVVGNTFTMDIILGIVMAIVLPLIAEWLLVLLGASEAAGTLEPAKKYIYPLMYADILYNFCYGTNNLMRGEGAALYSCSLMLISAIINMIFDFIFLKFLGLGIQGAAFATIIAYICSSSFGLWFFLSKRSAVIVRLKDMIPDWKLVLEIMNTGLSGMVIGLSNGIMTIVSNQLVLNFSPYPRDDPLTVAAIAASGSLSRMQYFLFIPINSIAHGCVALLAYCRGAKLSKRFINALRVCFIGQLIVCIILSAGCLVFSNQLATLFNSDEEFIKIFSKGLRYMTALLFLSPFSCTLYPGLQAIGRGFGAAVVLFGRSCLFTCCAQFIMCWIRQDYWGTFMAYPFADIVAALFATIYYFCVRKEIHGEERKKELPIQCSVCFYQTLSWYIYIYIVYIVKENTRLSKLQNKSPFSSKSYTISKFIRFCKLAQWHRFLRSLLKLKSWKSV</sequence>
<dbReference type="Proteomes" id="UP000008312">
    <property type="component" value="Unassembled WGS sequence"/>
</dbReference>
<dbReference type="OMA" id="WRYAIPS"/>
<dbReference type="InterPro" id="IPR002528">
    <property type="entry name" value="MATE_fam"/>
</dbReference>
<feature type="transmembrane region" description="Helical" evidence="8">
    <location>
        <begin position="491"/>
        <end position="510"/>
    </location>
</feature>
<evidence type="ECO:0000256" key="1">
    <source>
        <dbReference type="ARBA" id="ARBA00004651"/>
    </source>
</evidence>
<feature type="transmembrane region" description="Helical" evidence="8">
    <location>
        <begin position="164"/>
        <end position="188"/>
    </location>
</feature>
<evidence type="ECO:0000256" key="4">
    <source>
        <dbReference type="ARBA" id="ARBA00022692"/>
    </source>
</evidence>
<keyword evidence="3" id="KW-1003">Cell membrane</keyword>
<evidence type="ECO:0000256" key="2">
    <source>
        <dbReference type="ARBA" id="ARBA00010199"/>
    </source>
</evidence>
<protein>
    <recommendedName>
        <fullName evidence="11">MATE efflux family protein</fullName>
    </recommendedName>
</protein>
<dbReference type="InterPro" id="IPR051327">
    <property type="entry name" value="MATE_MepA_subfamily"/>
</dbReference>
<comment type="similarity">
    <text evidence="2">Belongs to the multi antimicrobial extrusion (MATE) (TC 2.A.66.1) family.</text>
</comment>
<proteinExistence type="inferred from homology"/>
<evidence type="ECO:0000256" key="5">
    <source>
        <dbReference type="ARBA" id="ARBA00022989"/>
    </source>
</evidence>
<feature type="transmembrane region" description="Helical" evidence="8">
    <location>
        <begin position="227"/>
        <end position="248"/>
    </location>
</feature>
<evidence type="ECO:0000313" key="10">
    <source>
        <dbReference type="Proteomes" id="UP000008312"/>
    </source>
</evidence>
<evidence type="ECO:0000256" key="8">
    <source>
        <dbReference type="SAM" id="Phobius"/>
    </source>
</evidence>
<dbReference type="GO" id="GO:0042910">
    <property type="term" value="F:xenobiotic transmembrane transporter activity"/>
    <property type="evidence" value="ECO:0007669"/>
    <property type="project" value="InterPro"/>
</dbReference>
<keyword evidence="4 8" id="KW-0812">Transmembrane</keyword>
<feature type="transmembrane region" description="Helical" evidence="8">
    <location>
        <begin position="458"/>
        <end position="479"/>
    </location>
</feature>
<evidence type="ECO:0000313" key="9">
    <source>
        <dbReference type="EMBL" id="CBK25461.2"/>
    </source>
</evidence>
<evidence type="ECO:0000256" key="6">
    <source>
        <dbReference type="ARBA" id="ARBA00023136"/>
    </source>
</evidence>